<keyword evidence="1" id="KW-0732">Signal</keyword>
<evidence type="ECO:0000259" key="5">
    <source>
        <dbReference type="Pfam" id="PF14930"/>
    </source>
</evidence>
<dbReference type="NCBIfam" id="TIGR03908">
    <property type="entry name" value="QH_alpha"/>
    <property type="match status" value="1"/>
</dbReference>
<dbReference type="STRING" id="1045558.SAMN05216175_103229"/>
<proteinExistence type="predicted"/>
<dbReference type="Pfam" id="PF09100">
    <property type="entry name" value="Qn_am_d_aIV"/>
    <property type="match status" value="1"/>
</dbReference>
<dbReference type="GO" id="GO:0009055">
    <property type="term" value="F:electron transfer activity"/>
    <property type="evidence" value="ECO:0007669"/>
    <property type="project" value="InterPro"/>
</dbReference>
<dbReference type="Pfam" id="PF09099">
    <property type="entry name" value="Qn_am_d_aIII"/>
    <property type="match status" value="1"/>
</dbReference>
<dbReference type="InterPro" id="IPR015184">
    <property type="entry name" value="QH-AmDH_asu_dom_IV"/>
</dbReference>
<dbReference type="InterPro" id="IPR015183">
    <property type="entry name" value="QH-AmDH_asu_dom_III"/>
</dbReference>
<dbReference type="InterPro" id="IPR036909">
    <property type="entry name" value="Cyt_c-like_dom_sf"/>
</dbReference>
<evidence type="ECO:0000259" key="2">
    <source>
        <dbReference type="Pfam" id="PF09098"/>
    </source>
</evidence>
<dbReference type="GO" id="GO:0020037">
    <property type="term" value="F:heme binding"/>
    <property type="evidence" value="ECO:0007669"/>
    <property type="project" value="InterPro"/>
</dbReference>
<protein>
    <submittedName>
        <fullName evidence="6">Quinohemoprotein amine dehydrogenase</fullName>
    </submittedName>
</protein>
<reference evidence="7" key="1">
    <citation type="submission" date="2016-10" db="EMBL/GenBank/DDBJ databases">
        <authorList>
            <person name="Varghese N."/>
            <person name="Submissions S."/>
        </authorList>
    </citation>
    <scope>NUCLEOTIDE SEQUENCE [LARGE SCALE GENOMIC DNA]</scope>
    <source>
        <strain evidence="7">CGMCC 1.10971</strain>
    </source>
</reference>
<gene>
    <name evidence="6" type="ORF">SAMN05216175_103229</name>
</gene>
<feature type="domain" description="Quinohemoprotein amine dehydrogenase alpha subunit" evidence="3">
    <location>
        <begin position="314"/>
        <end position="393"/>
    </location>
</feature>
<dbReference type="SUPFAM" id="SSF69298">
    <property type="entry name" value="Quinohemoprotein amine dehydrogenase A chain, domain 3"/>
    <property type="match status" value="1"/>
</dbReference>
<dbReference type="SUPFAM" id="SSF81296">
    <property type="entry name" value="E set domains"/>
    <property type="match status" value="2"/>
</dbReference>
<dbReference type="Pfam" id="PF09098">
    <property type="entry name" value="Dehyd-heme_bind"/>
    <property type="match status" value="1"/>
</dbReference>
<organism evidence="6 7">
    <name type="scientific">Neptunomonas qingdaonensis</name>
    <dbReference type="NCBI Taxonomy" id="1045558"/>
    <lineage>
        <taxon>Bacteria</taxon>
        <taxon>Pseudomonadati</taxon>
        <taxon>Pseudomonadota</taxon>
        <taxon>Gammaproteobacteria</taxon>
        <taxon>Oceanospirillales</taxon>
        <taxon>Oceanospirillaceae</taxon>
        <taxon>Neptunomonas</taxon>
    </lineage>
</organism>
<dbReference type="Proteomes" id="UP000198623">
    <property type="component" value="Unassembled WGS sequence"/>
</dbReference>
<keyword evidence="7" id="KW-1185">Reference proteome</keyword>
<dbReference type="AlphaFoldDB" id="A0A1I2P257"/>
<accession>A0A1I2P257</accession>
<dbReference type="Pfam" id="PF14930">
    <property type="entry name" value="Qn_am_d_aII"/>
    <property type="match status" value="1"/>
</dbReference>
<feature type="domain" description="Quinohemoprotein amine dehydrogenase alpha subunit" evidence="5">
    <location>
        <begin position="208"/>
        <end position="309"/>
    </location>
</feature>
<dbReference type="InterPro" id="IPR014756">
    <property type="entry name" value="Ig_E-set"/>
</dbReference>
<sequence length="532" mass="57544">MKKTPPIVSVMSGLLTAASLSFIPSANAAGAGAESIVQQKCVACHEVEGKTSWSRISHQRKTPEGWLMSIARMQIMHGLKISDDERHTLVKYLADRQGLAPSETEGARYALERRLNTSESFESQAFTETCARCHSGARVMLQRRPASEWEHLVHFHLGQWPTTEYQSLARDRDWLDLTLNEMVPELAAMLPLESKSWNEWQKSVKPDVAGSWTFAGKMPGKGEMNGVMQVVEGSKDQFSITLTGQYADGTTFKGTGDAILYTGYEWRANLTVDGTPMRQVFSTAKTGEMQGRMFEREHDERGFDFAAVKQGSAEPSILAVQPEYIKAGDTVELSIVGTGLQGDVVLDEGLTLLKDVSSDQNKRVLQVKASSSVATGAQAIHIGKASSDITVYDQVSSLKVIPAFQVARVGGNNSSTPKIEAAFEAEAWAAGSDGVAGTADDVRIGFMPASWSVAPFDDASAADNDVHFSGRMDAASGVFTPALAGPNPERRMSTNNAGNLKVVAQVDDEGKSVTADGQLIVTIQRWNNPPIP</sequence>
<dbReference type="InterPro" id="IPR009111">
    <property type="entry name" value="QH-AmDH_asu_dom2"/>
</dbReference>
<evidence type="ECO:0000313" key="7">
    <source>
        <dbReference type="Proteomes" id="UP000198623"/>
    </source>
</evidence>
<name>A0A1I2P257_9GAMM</name>
<dbReference type="RefSeq" id="WP_232348970.1">
    <property type="nucleotide sequence ID" value="NZ_FOOU01000003.1"/>
</dbReference>
<dbReference type="SUPFAM" id="SSF46626">
    <property type="entry name" value="Cytochrome c"/>
    <property type="match status" value="2"/>
</dbReference>
<dbReference type="InterPro" id="IPR013783">
    <property type="entry name" value="Ig-like_fold"/>
</dbReference>
<dbReference type="Gene3D" id="1.10.760.10">
    <property type="entry name" value="Cytochrome c-like domain"/>
    <property type="match status" value="1"/>
</dbReference>
<feature type="signal peptide" evidence="1">
    <location>
        <begin position="1"/>
        <end position="28"/>
    </location>
</feature>
<evidence type="ECO:0000256" key="1">
    <source>
        <dbReference type="SAM" id="SignalP"/>
    </source>
</evidence>
<dbReference type="Gene3D" id="2.40.128.120">
    <property type="entry name" value="Quinohemoprotein amine dehydrogenase alpha subunit, domain 2"/>
    <property type="match status" value="1"/>
</dbReference>
<dbReference type="EMBL" id="FOOU01000003">
    <property type="protein sequence ID" value="SFG10138.1"/>
    <property type="molecule type" value="Genomic_DNA"/>
</dbReference>
<evidence type="ECO:0000259" key="3">
    <source>
        <dbReference type="Pfam" id="PF09099"/>
    </source>
</evidence>
<evidence type="ECO:0000313" key="6">
    <source>
        <dbReference type="EMBL" id="SFG10138.1"/>
    </source>
</evidence>
<evidence type="ECO:0000259" key="4">
    <source>
        <dbReference type="Pfam" id="PF09100"/>
    </source>
</evidence>
<dbReference type="InterPro" id="IPR023887">
    <property type="entry name" value="QH-AmDH_asu"/>
</dbReference>
<feature type="domain" description="Quinohemoprotein amine dehydrogenase alpha subunit" evidence="4">
    <location>
        <begin position="398"/>
        <end position="531"/>
    </location>
</feature>
<dbReference type="InterPro" id="IPR015182">
    <property type="entry name" value="QH-AmDH_asu_heme-bd_dom"/>
</dbReference>
<feature type="domain" description="Quinohemoprotein amine dehydrogenase alpha subunit haem binding" evidence="2">
    <location>
        <begin position="33"/>
        <end position="197"/>
    </location>
</feature>
<feature type="chain" id="PRO_5011452929" evidence="1">
    <location>
        <begin position="29"/>
        <end position="532"/>
    </location>
</feature>
<dbReference type="InterPro" id="IPR036718">
    <property type="entry name" value="H-AmDH_asu_dom2_sf"/>
</dbReference>
<dbReference type="Gene3D" id="2.60.40.10">
    <property type="entry name" value="Immunoglobulins"/>
    <property type="match status" value="2"/>
</dbReference>